<organism evidence="4 5">
    <name type="scientific">Sinocyclocheilus anshuiensis</name>
    <dbReference type="NCBI Taxonomy" id="1608454"/>
    <lineage>
        <taxon>Eukaryota</taxon>
        <taxon>Metazoa</taxon>
        <taxon>Chordata</taxon>
        <taxon>Craniata</taxon>
        <taxon>Vertebrata</taxon>
        <taxon>Euteleostomi</taxon>
        <taxon>Actinopterygii</taxon>
        <taxon>Neopterygii</taxon>
        <taxon>Teleostei</taxon>
        <taxon>Ostariophysi</taxon>
        <taxon>Cypriniformes</taxon>
        <taxon>Cyprinidae</taxon>
        <taxon>Cyprininae</taxon>
        <taxon>Sinocyclocheilus</taxon>
    </lineage>
</organism>
<dbReference type="Proteomes" id="UP000472260">
    <property type="component" value="Unassembled WGS sequence"/>
</dbReference>
<dbReference type="InterPro" id="IPR000922">
    <property type="entry name" value="Lectin_gal-bd_dom"/>
</dbReference>
<keyword evidence="5" id="KW-1185">Reference proteome</keyword>
<evidence type="ECO:0000313" key="5">
    <source>
        <dbReference type="Proteomes" id="UP000472260"/>
    </source>
</evidence>
<dbReference type="AlphaFoldDB" id="A0A671S702"/>
<name>A0A671S702_9TELE</name>
<evidence type="ECO:0000256" key="1">
    <source>
        <dbReference type="ARBA" id="ARBA00022734"/>
    </source>
</evidence>
<dbReference type="Pfam" id="PF02140">
    <property type="entry name" value="SUEL_Lectin"/>
    <property type="match status" value="1"/>
</dbReference>
<evidence type="ECO:0000256" key="2">
    <source>
        <dbReference type="ARBA" id="ARBA00022737"/>
    </source>
</evidence>
<accession>A0A671S702</accession>
<protein>
    <recommendedName>
        <fullName evidence="3">SUEL-type lectin domain-containing protein</fullName>
    </recommendedName>
</protein>
<proteinExistence type="predicted"/>
<evidence type="ECO:0000259" key="3">
    <source>
        <dbReference type="Pfam" id="PF02140"/>
    </source>
</evidence>
<sequence>ARRMLFLLIIIIITTKYFVVSGVYCSLPYSLSISPFTCDGFVQRLSCGKIVQSATYGRTSSQICSIGRPPSETSNTQCSIDVPAVFKRCNGLRECELNTQGLAPKDPCFGTYKYYTTNYICIPAGLDFFYLFLQFQFFIISFSV</sequence>
<dbReference type="InterPro" id="IPR043159">
    <property type="entry name" value="Lectin_gal-bd_sf"/>
</dbReference>
<dbReference type="PANTHER" id="PTHR46780">
    <property type="entry name" value="PROTEIN EVA-1"/>
    <property type="match status" value="1"/>
</dbReference>
<dbReference type="Ensembl" id="ENSSANT00000097569.1">
    <property type="protein sequence ID" value="ENSSANP00000091848.1"/>
    <property type="gene ID" value="ENSSANG00000045361.1"/>
</dbReference>
<evidence type="ECO:0000313" key="4">
    <source>
        <dbReference type="Ensembl" id="ENSSANP00000091848.1"/>
    </source>
</evidence>
<keyword evidence="2" id="KW-0677">Repeat</keyword>
<dbReference type="GO" id="GO:0030246">
    <property type="term" value="F:carbohydrate binding"/>
    <property type="evidence" value="ECO:0007669"/>
    <property type="project" value="UniProtKB-KW"/>
</dbReference>
<keyword evidence="1" id="KW-0430">Lectin</keyword>
<reference evidence="4" key="1">
    <citation type="submission" date="2025-08" db="UniProtKB">
        <authorList>
            <consortium name="Ensembl"/>
        </authorList>
    </citation>
    <scope>IDENTIFICATION</scope>
</reference>
<feature type="domain" description="SUEL-type lectin" evidence="3">
    <location>
        <begin position="51"/>
        <end position="121"/>
    </location>
</feature>
<reference evidence="4" key="2">
    <citation type="submission" date="2025-09" db="UniProtKB">
        <authorList>
            <consortium name="Ensembl"/>
        </authorList>
    </citation>
    <scope>IDENTIFICATION</scope>
</reference>
<dbReference type="Gene3D" id="2.60.120.740">
    <property type="match status" value="1"/>
</dbReference>